<organism evidence="2 3">
    <name type="scientific">Candidatus Methanodesulfokora washburnensis</name>
    <dbReference type="NCBI Taxonomy" id="2478471"/>
    <lineage>
        <taxon>Archaea</taxon>
        <taxon>Thermoproteota</taxon>
        <taxon>Candidatus Korarchaeia</taxon>
        <taxon>Candidatus Korarchaeia incertae sedis</taxon>
        <taxon>Candidatus Methanodesulfokora</taxon>
    </lineage>
</organism>
<dbReference type="PROSITE" id="PS51379">
    <property type="entry name" value="4FE4S_FER_2"/>
    <property type="match status" value="1"/>
</dbReference>
<keyword evidence="3" id="KW-1185">Reference proteome</keyword>
<dbReference type="InterPro" id="IPR017896">
    <property type="entry name" value="4Fe4S_Fe-S-bd"/>
</dbReference>
<accession>A0A3R9QYN7</accession>
<dbReference type="Pfam" id="PF00037">
    <property type="entry name" value="Fer4"/>
    <property type="match status" value="1"/>
</dbReference>
<evidence type="ECO:0000259" key="1">
    <source>
        <dbReference type="PROSITE" id="PS51379"/>
    </source>
</evidence>
<dbReference type="InterPro" id="IPR017900">
    <property type="entry name" value="4Fe4S_Fe_S_CS"/>
</dbReference>
<evidence type="ECO:0000313" key="2">
    <source>
        <dbReference type="EMBL" id="RSN76688.1"/>
    </source>
</evidence>
<dbReference type="AlphaFoldDB" id="A0A3R9QYN7"/>
<sequence>MYSISIERREIIRREISTIELIKDVGFADIHKYQRVEGGSIPLEYLSDAKTAVVYTAKMDEVVRTFGKWYVASLNNFLKRTNGKVAGILEKHGLYGRGIIDERITSRLIGKVSFRQLAVLAGLGTIGRNTCLLHPKYGPNVLIGTVLTNSYIPPDEPLNRELCLNCGICIDKCPVKAISRSSFDRWKCKNRRKILGRGCGIQCIVCCPVGLNSFRGAQSFLI</sequence>
<dbReference type="Gene3D" id="3.30.70.20">
    <property type="match status" value="1"/>
</dbReference>
<dbReference type="Proteomes" id="UP000277582">
    <property type="component" value="Unassembled WGS sequence"/>
</dbReference>
<dbReference type="OrthoDB" id="23478at2157"/>
<dbReference type="EMBL" id="RCOS01000055">
    <property type="protein sequence ID" value="RSN76688.1"/>
    <property type="molecule type" value="Genomic_DNA"/>
</dbReference>
<dbReference type="PROSITE" id="PS00198">
    <property type="entry name" value="4FE4S_FER_1"/>
    <property type="match status" value="1"/>
</dbReference>
<name>A0A3R9QYN7_9CREN</name>
<dbReference type="PANTHER" id="PTHR42827:SF1">
    <property type="entry name" value="IRON-SULFUR CLUSTER-BINDING PROTEIN"/>
    <property type="match status" value="1"/>
</dbReference>
<proteinExistence type="predicted"/>
<dbReference type="RefSeq" id="WP_125670704.1">
    <property type="nucleotide sequence ID" value="NZ_RCOS01000055.1"/>
</dbReference>
<protein>
    <submittedName>
        <fullName evidence="2">Epoxyqueuosine reductase</fullName>
    </submittedName>
</protein>
<dbReference type="PANTHER" id="PTHR42827">
    <property type="entry name" value="IRON-SULFUR CLUSTER-BINDING PROTEIN-RELATED"/>
    <property type="match status" value="1"/>
</dbReference>
<gene>
    <name evidence="2" type="ORF">D6D85_03730</name>
</gene>
<dbReference type="SUPFAM" id="SSF54862">
    <property type="entry name" value="4Fe-4S ferredoxins"/>
    <property type="match status" value="1"/>
</dbReference>
<comment type="caution">
    <text evidence="2">The sequence shown here is derived from an EMBL/GenBank/DDBJ whole genome shotgun (WGS) entry which is preliminary data.</text>
</comment>
<dbReference type="GO" id="GO:0016491">
    <property type="term" value="F:oxidoreductase activity"/>
    <property type="evidence" value="ECO:0007669"/>
    <property type="project" value="UniProtKB-ARBA"/>
</dbReference>
<reference evidence="2 3" key="1">
    <citation type="submission" date="2018-10" db="EMBL/GenBank/DDBJ databases">
        <title>Co-occurring genomic capacity for anaerobic methane metabolism and dissimilatory sulfite reduction discovered in the Korarchaeota.</title>
        <authorList>
            <person name="Mckay L.J."/>
            <person name="Dlakic M."/>
            <person name="Fields M.W."/>
            <person name="Delmont T.O."/>
            <person name="Eren A.M."/>
            <person name="Jay Z.J."/>
            <person name="Klingelsmith K.B."/>
            <person name="Rusch D.B."/>
            <person name="Inskeep W.P."/>
        </authorList>
    </citation>
    <scope>NUCLEOTIDE SEQUENCE [LARGE SCALE GENOMIC DNA]</scope>
    <source>
        <strain evidence="2 3">MDKW</strain>
    </source>
</reference>
<feature type="domain" description="4Fe-4S ferredoxin-type" evidence="1">
    <location>
        <begin position="154"/>
        <end position="183"/>
    </location>
</feature>
<evidence type="ECO:0000313" key="3">
    <source>
        <dbReference type="Proteomes" id="UP000277582"/>
    </source>
</evidence>